<feature type="chain" id="PRO_5045198344" description="DUF2066 domain-containing protein" evidence="1">
    <location>
        <begin position="24"/>
        <end position="324"/>
    </location>
</feature>
<evidence type="ECO:0008006" key="4">
    <source>
        <dbReference type="Google" id="ProtNLM"/>
    </source>
</evidence>
<evidence type="ECO:0000256" key="1">
    <source>
        <dbReference type="SAM" id="SignalP"/>
    </source>
</evidence>
<proteinExistence type="predicted"/>
<feature type="signal peptide" evidence="1">
    <location>
        <begin position="1"/>
        <end position="23"/>
    </location>
</feature>
<keyword evidence="1" id="KW-0732">Signal</keyword>
<keyword evidence="3" id="KW-1185">Reference proteome</keyword>
<dbReference type="EMBL" id="BSNJ01000009">
    <property type="protein sequence ID" value="GLQ22039.1"/>
    <property type="molecule type" value="Genomic_DNA"/>
</dbReference>
<sequence length="324" mass="35174">MIRSARRLLFALAAMLIAWPALAADPFTVAKVPVDATADTAIEAQTRAIGSGQIVAARQLIERLTLDSERAERGMPPLSAAIVGPLIRGLSIDNERRSATRYLGDVSIAFNPSAVQRLLRDSGLTMVRSQSTERLAVPLGIDPEGDLARDILSGRYAHALTPVLSPSAEDIAVLYNEPSNDQLRALAQRYNVDRLLIIRQDAGGVSATDLNMGTGGQRQYRSRGGMAGIVSQMESNWKATSAVPIEDAQTMTVSVLYNSMDEWRTLQRAINNSAQVRDARLDALSKDGALMTLSYGSLDRLAAEMSQKGVRVYDDPRLGLVIRR</sequence>
<accession>A0ABQ5V3E1</accession>
<name>A0ABQ5V3E1_9PROT</name>
<dbReference type="RefSeq" id="WP_284374234.1">
    <property type="nucleotide sequence ID" value="NZ_BSNJ01000009.1"/>
</dbReference>
<reference evidence="2" key="1">
    <citation type="journal article" date="2014" name="Int. J. Syst. Evol. Microbiol.">
        <title>Complete genome of a new Firmicutes species belonging to the dominant human colonic microbiota ('Ruminococcus bicirculans') reveals two chromosomes and a selective capacity to utilize plant glucans.</title>
        <authorList>
            <consortium name="NISC Comparative Sequencing Program"/>
            <person name="Wegmann U."/>
            <person name="Louis P."/>
            <person name="Goesmann A."/>
            <person name="Henrissat B."/>
            <person name="Duncan S.H."/>
            <person name="Flint H.J."/>
        </authorList>
    </citation>
    <scope>NUCLEOTIDE SEQUENCE</scope>
    <source>
        <strain evidence="2">NBRC 108216</strain>
    </source>
</reference>
<dbReference type="Proteomes" id="UP001161390">
    <property type="component" value="Unassembled WGS sequence"/>
</dbReference>
<evidence type="ECO:0000313" key="3">
    <source>
        <dbReference type="Proteomes" id="UP001161390"/>
    </source>
</evidence>
<organism evidence="2 3">
    <name type="scientific">Algimonas porphyrae</name>
    <dbReference type="NCBI Taxonomy" id="1128113"/>
    <lineage>
        <taxon>Bacteria</taxon>
        <taxon>Pseudomonadati</taxon>
        <taxon>Pseudomonadota</taxon>
        <taxon>Alphaproteobacteria</taxon>
        <taxon>Maricaulales</taxon>
        <taxon>Robiginitomaculaceae</taxon>
        <taxon>Algimonas</taxon>
    </lineage>
</organism>
<protein>
    <recommendedName>
        <fullName evidence="4">DUF2066 domain-containing protein</fullName>
    </recommendedName>
</protein>
<gene>
    <name evidence="2" type="ORF">GCM10007854_29940</name>
</gene>
<comment type="caution">
    <text evidence="2">The sequence shown here is derived from an EMBL/GenBank/DDBJ whole genome shotgun (WGS) entry which is preliminary data.</text>
</comment>
<evidence type="ECO:0000313" key="2">
    <source>
        <dbReference type="EMBL" id="GLQ22039.1"/>
    </source>
</evidence>
<reference evidence="2" key="2">
    <citation type="submission" date="2023-01" db="EMBL/GenBank/DDBJ databases">
        <title>Draft genome sequence of Algimonas porphyrae strain NBRC 108216.</title>
        <authorList>
            <person name="Sun Q."/>
            <person name="Mori K."/>
        </authorList>
    </citation>
    <scope>NUCLEOTIDE SEQUENCE</scope>
    <source>
        <strain evidence="2">NBRC 108216</strain>
    </source>
</reference>